<feature type="transmembrane region" description="Helical" evidence="2">
    <location>
        <begin position="509"/>
        <end position="529"/>
    </location>
</feature>
<feature type="region of interest" description="Disordered" evidence="1">
    <location>
        <begin position="335"/>
        <end position="447"/>
    </location>
</feature>
<evidence type="ECO:0000313" key="3">
    <source>
        <dbReference type="EMBL" id="CAB9522592.1"/>
    </source>
</evidence>
<evidence type="ECO:0000256" key="1">
    <source>
        <dbReference type="SAM" id="MobiDB-lite"/>
    </source>
</evidence>
<feature type="region of interest" description="Disordered" evidence="1">
    <location>
        <begin position="1"/>
        <end position="31"/>
    </location>
</feature>
<dbReference type="AlphaFoldDB" id="A0A9N8EJ31"/>
<organism evidence="3 4">
    <name type="scientific">Seminavis robusta</name>
    <dbReference type="NCBI Taxonomy" id="568900"/>
    <lineage>
        <taxon>Eukaryota</taxon>
        <taxon>Sar</taxon>
        <taxon>Stramenopiles</taxon>
        <taxon>Ochrophyta</taxon>
        <taxon>Bacillariophyta</taxon>
        <taxon>Bacillariophyceae</taxon>
        <taxon>Bacillariophycidae</taxon>
        <taxon>Naviculales</taxon>
        <taxon>Naviculaceae</taxon>
        <taxon>Seminavis</taxon>
    </lineage>
</organism>
<evidence type="ECO:0000313" key="4">
    <source>
        <dbReference type="Proteomes" id="UP001153069"/>
    </source>
</evidence>
<comment type="caution">
    <text evidence="3">The sequence shown here is derived from an EMBL/GenBank/DDBJ whole genome shotgun (WGS) entry which is preliminary data.</text>
</comment>
<sequence length="654" mass="73174">MAYKIGKKQATTDMMDDEGSSHPLSDLGLDTVSSQSQNRRSRLIRWAIFANGFFLLGSILQVLGAHGKRSWARSIQEYPVSVLQADDDATWQTYLRQRSYESRRLGRTKPRHLQLIPLGEYHGLQWNYLPADTREALNDLWHNARTWDGNPKSQLEGWHWAELDKRETGAAELLGFNEELWDNFEYEQDNYEFDQQWHNNGYNTQVKSNGAGPTEHNTVEAIMTDNVTATGANFKNGSTSNVLDSSNSSRLYQSTEMQSINSSYTIKISEWQQEWSWEQLPGDIKAAMEILGYNEELWVSGGPAFTESLTWNELTMAQQENASLLGYSENNWDEFGSRKDTRDEPVYNEDSPSTLSTEDEKDLGSPPNVSSSNAAQHDLVEASDSETTPSPTPTPTHKPKEASKQTATKLATVTPTDPPPSEAPSKEPTKPPTASPTKAKDPRTAQPTELLLPQTIATFVSKSDVMDETIILSIMEIDVTLTQLYIFFASFCFLVAGTVNWIREAQVFHIWLVQGSISMMLSAVCVGFSEGGAILFRALAYHCYLLEGAFMLKLRKSIRPIDGIETLSYALWVADGMFGSSSVVSIVTTYWQFIDADAAFDLNVALAQELSAWLWLLASFVYMLSPFILAWKTPLDCCQQKANPPKKIHGVGLA</sequence>
<keyword evidence="2" id="KW-0812">Transmembrane</keyword>
<feature type="compositionally biased region" description="Polar residues" evidence="1">
    <location>
        <begin position="404"/>
        <end position="415"/>
    </location>
</feature>
<dbReference type="EMBL" id="CAICTM010001319">
    <property type="protein sequence ID" value="CAB9522592.1"/>
    <property type="molecule type" value="Genomic_DNA"/>
</dbReference>
<feature type="transmembrane region" description="Helical" evidence="2">
    <location>
        <begin position="566"/>
        <end position="592"/>
    </location>
</feature>
<proteinExistence type="predicted"/>
<keyword evidence="2" id="KW-1133">Transmembrane helix</keyword>
<keyword evidence="2" id="KW-0472">Membrane</keyword>
<feature type="compositionally biased region" description="Basic and acidic residues" evidence="1">
    <location>
        <begin position="335"/>
        <end position="345"/>
    </location>
</feature>
<gene>
    <name evidence="3" type="ORF">SEMRO_1321_G262480.1</name>
</gene>
<dbReference type="Proteomes" id="UP001153069">
    <property type="component" value="Unassembled WGS sequence"/>
</dbReference>
<feature type="transmembrane region" description="Helical" evidence="2">
    <location>
        <begin position="43"/>
        <end position="64"/>
    </location>
</feature>
<reference evidence="3" key="1">
    <citation type="submission" date="2020-06" db="EMBL/GenBank/DDBJ databases">
        <authorList>
            <consortium name="Plant Systems Biology data submission"/>
        </authorList>
    </citation>
    <scope>NUCLEOTIDE SEQUENCE</scope>
    <source>
        <strain evidence="3">D6</strain>
    </source>
</reference>
<keyword evidence="4" id="KW-1185">Reference proteome</keyword>
<evidence type="ECO:0000256" key="2">
    <source>
        <dbReference type="SAM" id="Phobius"/>
    </source>
</evidence>
<feature type="transmembrane region" description="Helical" evidence="2">
    <location>
        <begin position="612"/>
        <end position="631"/>
    </location>
</feature>
<feature type="transmembrane region" description="Helical" evidence="2">
    <location>
        <begin position="535"/>
        <end position="554"/>
    </location>
</feature>
<accession>A0A9N8EJ31</accession>
<name>A0A9N8EJ31_9STRA</name>
<protein>
    <submittedName>
        <fullName evidence="3">Uncharacterized protein</fullName>
    </submittedName>
</protein>
<feature type="transmembrane region" description="Helical" evidence="2">
    <location>
        <begin position="484"/>
        <end position="502"/>
    </location>
</feature>